<evidence type="ECO:0000313" key="11">
    <source>
        <dbReference type="EMBL" id="TPE59009.1"/>
    </source>
</evidence>
<dbReference type="Pfam" id="PF06429">
    <property type="entry name" value="Flg_bbr_C"/>
    <property type="match status" value="1"/>
</dbReference>
<comment type="similarity">
    <text evidence="2 7">Belongs to the flagella basal body rod proteins family.</text>
</comment>
<comment type="subunit">
    <text evidence="7">The basal body constitutes a major portion of the flagellar organelle and consists of four rings (L,P,S, and M) mounted on a central rod. The rod consists of about 26 subunits of FlgG in the distal portion, and FlgB, FlgC and FlgF are thought to build up the proximal portion of the rod with about 6 subunits each.</text>
</comment>
<dbReference type="InterPro" id="IPR053967">
    <property type="entry name" value="LlgE_F_G-like_D1"/>
</dbReference>
<dbReference type="NCBIfam" id="TIGR02488">
    <property type="entry name" value="flgG_G_neg"/>
    <property type="match status" value="1"/>
</dbReference>
<evidence type="ECO:0000256" key="6">
    <source>
        <dbReference type="NCBIfam" id="TIGR02488"/>
    </source>
</evidence>
<keyword evidence="12" id="KW-1185">Reference proteome</keyword>
<feature type="domain" description="Flagellar basal body rod protein N-terminal" evidence="8">
    <location>
        <begin position="6"/>
        <end position="35"/>
    </location>
</feature>
<feature type="domain" description="Flagellar basal-body/hook protein C-terminal" evidence="9">
    <location>
        <begin position="215"/>
        <end position="259"/>
    </location>
</feature>
<evidence type="ECO:0000256" key="7">
    <source>
        <dbReference type="RuleBase" id="RU362116"/>
    </source>
</evidence>
<dbReference type="GO" id="GO:0071978">
    <property type="term" value="P:bacterial-type flagellum-dependent swarming motility"/>
    <property type="evidence" value="ECO:0007669"/>
    <property type="project" value="TreeGrafter"/>
</dbReference>
<dbReference type="Proteomes" id="UP000319897">
    <property type="component" value="Unassembled WGS sequence"/>
</dbReference>
<evidence type="ECO:0000256" key="5">
    <source>
        <dbReference type="ARBA" id="ARBA00032912"/>
    </source>
</evidence>
<dbReference type="Pfam" id="PF22692">
    <property type="entry name" value="LlgE_F_G_D1"/>
    <property type="match status" value="1"/>
</dbReference>
<dbReference type="PANTHER" id="PTHR30435:SF19">
    <property type="entry name" value="FLAGELLAR BASAL-BODY ROD PROTEIN FLGG"/>
    <property type="match status" value="1"/>
</dbReference>
<gene>
    <name evidence="11" type="primary">flgG</name>
    <name evidence="11" type="ORF">FJQ54_14500</name>
</gene>
<evidence type="ECO:0000256" key="1">
    <source>
        <dbReference type="ARBA" id="ARBA00004117"/>
    </source>
</evidence>
<keyword evidence="4 7" id="KW-0975">Bacterial flagellum</keyword>
<dbReference type="NCBIfam" id="TIGR03506">
    <property type="entry name" value="FlgEFG_subfam"/>
    <property type="match status" value="2"/>
</dbReference>
<name>A0A501XEV9_9SPHN</name>
<feature type="domain" description="Flagellar hook protein FlgE/F/G-like D1" evidence="10">
    <location>
        <begin position="96"/>
        <end position="159"/>
    </location>
</feature>
<evidence type="ECO:0000259" key="8">
    <source>
        <dbReference type="Pfam" id="PF00460"/>
    </source>
</evidence>
<dbReference type="InterPro" id="IPR037925">
    <property type="entry name" value="FlgE/F/G-like"/>
</dbReference>
<keyword evidence="11" id="KW-0969">Cilium</keyword>
<protein>
    <recommendedName>
        <fullName evidence="3 6">Flagellar basal-body rod protein FlgG</fullName>
    </recommendedName>
    <alternativeName>
        <fullName evidence="5 7">Distal rod protein</fullName>
    </alternativeName>
</protein>
<dbReference type="InterPro" id="IPR010930">
    <property type="entry name" value="Flg_bb/hook_C_dom"/>
</dbReference>
<dbReference type="InterPro" id="IPR012834">
    <property type="entry name" value="FlgG_G_neg"/>
</dbReference>
<comment type="caution">
    <text evidence="11">The sequence shown here is derived from an EMBL/GenBank/DDBJ whole genome shotgun (WGS) entry which is preliminary data.</text>
</comment>
<evidence type="ECO:0000256" key="4">
    <source>
        <dbReference type="ARBA" id="ARBA00023143"/>
    </source>
</evidence>
<dbReference type="Pfam" id="PF00460">
    <property type="entry name" value="Flg_bb_rod"/>
    <property type="match status" value="1"/>
</dbReference>
<dbReference type="GO" id="GO:0009426">
    <property type="term" value="C:bacterial-type flagellum basal body, distal rod"/>
    <property type="evidence" value="ECO:0007669"/>
    <property type="project" value="UniProtKB-UniRule"/>
</dbReference>
<dbReference type="PANTHER" id="PTHR30435">
    <property type="entry name" value="FLAGELLAR PROTEIN"/>
    <property type="match status" value="1"/>
</dbReference>
<evidence type="ECO:0000259" key="10">
    <source>
        <dbReference type="Pfam" id="PF22692"/>
    </source>
</evidence>
<dbReference type="InterPro" id="IPR001444">
    <property type="entry name" value="Flag_bb_rod_N"/>
</dbReference>
<dbReference type="OrthoDB" id="9804559at2"/>
<keyword evidence="11" id="KW-0966">Cell projection</keyword>
<dbReference type="AlphaFoldDB" id="A0A501XEV9"/>
<dbReference type="EMBL" id="VFSU01000032">
    <property type="protein sequence ID" value="TPE59009.1"/>
    <property type="molecule type" value="Genomic_DNA"/>
</dbReference>
<proteinExistence type="inferred from homology"/>
<dbReference type="RefSeq" id="WP_140929144.1">
    <property type="nucleotide sequence ID" value="NZ_VFSU01000032.1"/>
</dbReference>
<keyword evidence="11" id="KW-0282">Flagellum</keyword>
<sequence>MPSALAIARSGLEALDARLRTISNNLANSGTVGFKRDRAAFETLMYQTTRPAGAPQGADARFGMGLSTGSGVRVAGSERVHTQGNFTVTDNALDLAVDGQGLFEVTLPDGRAAYTRAGAFTSDAGGRIVTPQGYPVAPGIQIPQGATAVTIGADGTVSAQLAGESAPTEIGQITLTSFINPAGLEPVGENLFLESAASGAPQQGVGGEAGFGKIRQGSLEGSNVSTVQELVDMIETQRAYEINSKVISAADEMMRYVNQAV</sequence>
<reference evidence="11 12" key="1">
    <citation type="submission" date="2019-06" db="EMBL/GenBank/DDBJ databases">
        <authorList>
            <person name="Lee I."/>
            <person name="Jang G.I."/>
            <person name="Hwang C.Y."/>
        </authorList>
    </citation>
    <scope>NUCLEOTIDE SEQUENCE [LARGE SCALE GENOMIC DNA]</scope>
    <source>
        <strain evidence="11 12">PAMC 28131</strain>
    </source>
</reference>
<dbReference type="InterPro" id="IPR020013">
    <property type="entry name" value="Flagellar_FlgE/F/G"/>
</dbReference>
<dbReference type="SUPFAM" id="SSF117143">
    <property type="entry name" value="Flagellar hook protein flgE"/>
    <property type="match status" value="1"/>
</dbReference>
<evidence type="ECO:0000256" key="3">
    <source>
        <dbReference type="ARBA" id="ARBA00017948"/>
    </source>
</evidence>
<accession>A0A501XEV9</accession>
<evidence type="ECO:0000313" key="12">
    <source>
        <dbReference type="Proteomes" id="UP000319897"/>
    </source>
</evidence>
<organism evidence="11 12">
    <name type="scientific">Sandaracinobacter neustonicus</name>
    <dbReference type="NCBI Taxonomy" id="1715348"/>
    <lineage>
        <taxon>Bacteria</taxon>
        <taxon>Pseudomonadati</taxon>
        <taxon>Pseudomonadota</taxon>
        <taxon>Alphaproteobacteria</taxon>
        <taxon>Sphingomonadales</taxon>
        <taxon>Sphingosinicellaceae</taxon>
        <taxon>Sandaracinobacter</taxon>
    </lineage>
</organism>
<evidence type="ECO:0000259" key="9">
    <source>
        <dbReference type="Pfam" id="PF06429"/>
    </source>
</evidence>
<comment type="subcellular location">
    <subcellularLocation>
        <location evidence="1 7">Bacterial flagellum basal body</location>
    </subcellularLocation>
</comment>
<evidence type="ECO:0000256" key="2">
    <source>
        <dbReference type="ARBA" id="ARBA00009677"/>
    </source>
</evidence>